<evidence type="ECO:0000313" key="4">
    <source>
        <dbReference type="Proteomes" id="UP001209746"/>
    </source>
</evidence>
<evidence type="ECO:0000313" key="3">
    <source>
        <dbReference type="Proteomes" id="UP001208186"/>
    </source>
</evidence>
<comment type="caution">
    <text evidence="2">The sequence shown here is derived from an EMBL/GenBank/DDBJ whole genome shotgun (WGS) entry which is preliminary data.</text>
</comment>
<evidence type="ECO:0000313" key="1">
    <source>
        <dbReference type="EMBL" id="MCU4719314.1"/>
    </source>
</evidence>
<dbReference type="RefSeq" id="WP_315910061.1">
    <property type="nucleotide sequence ID" value="NZ_JAOPKC010000025.1"/>
</dbReference>
<accession>A0AAE3ID81</accession>
<protein>
    <recommendedName>
        <fullName evidence="5">PIN domain-containing protein</fullName>
    </recommendedName>
</protein>
<dbReference type="InterPro" id="IPR029060">
    <property type="entry name" value="PIN-like_dom_sf"/>
</dbReference>
<dbReference type="EMBL" id="JAOPKD010000022">
    <property type="protein sequence ID" value="MCU4728241.1"/>
    <property type="molecule type" value="Genomic_DNA"/>
</dbReference>
<name>A0AAE3ID81_9EURY</name>
<evidence type="ECO:0000313" key="2">
    <source>
        <dbReference type="EMBL" id="MCU4728241.1"/>
    </source>
</evidence>
<dbReference type="EMBL" id="JAOPKC010000025">
    <property type="protein sequence ID" value="MCU4719314.1"/>
    <property type="molecule type" value="Genomic_DNA"/>
</dbReference>
<evidence type="ECO:0008006" key="5">
    <source>
        <dbReference type="Google" id="ProtNLM"/>
    </source>
</evidence>
<dbReference type="InterPro" id="IPR058703">
    <property type="entry name" value="PIN-containing"/>
</dbReference>
<proteinExistence type="predicted"/>
<dbReference type="AlphaFoldDB" id="A0AAE3ID81"/>
<reference evidence="2" key="1">
    <citation type="submission" date="2023-02" db="EMBL/GenBank/DDBJ databases">
        <title>Enrichment on poylsaccharides allowed isolation of novel metabolic and taxonomic groups of Haloarchaea.</title>
        <authorList>
            <person name="Sorokin D.Y."/>
            <person name="Elcheninov A.G."/>
            <person name="Khizhniak T.V."/>
            <person name="Kolganova T.V."/>
            <person name="Kublanov I.V."/>
        </authorList>
    </citation>
    <scope>NUCLEOTIDE SEQUENCE</scope>
    <source>
        <strain evidence="1 3">HArc-curdl5-1</strain>
        <strain evidence="2">HArc-curdl7</strain>
    </source>
</reference>
<dbReference type="Proteomes" id="UP001209746">
    <property type="component" value="Unassembled WGS sequence"/>
</dbReference>
<dbReference type="Proteomes" id="UP001208186">
    <property type="component" value="Unassembled WGS sequence"/>
</dbReference>
<organism evidence="2 4">
    <name type="scientific">Halapricum hydrolyticum</name>
    <dbReference type="NCBI Taxonomy" id="2979991"/>
    <lineage>
        <taxon>Archaea</taxon>
        <taxon>Methanobacteriati</taxon>
        <taxon>Methanobacteriota</taxon>
        <taxon>Stenosarchaea group</taxon>
        <taxon>Halobacteria</taxon>
        <taxon>Halobacteriales</taxon>
        <taxon>Haloarculaceae</taxon>
        <taxon>Halapricum</taxon>
    </lineage>
</organism>
<gene>
    <name evidence="2" type="ORF">OB914_14900</name>
    <name evidence="1" type="ORF">OB916_14780</name>
</gene>
<keyword evidence="3" id="KW-1185">Reference proteome</keyword>
<dbReference type="SUPFAM" id="SSF88723">
    <property type="entry name" value="PIN domain-like"/>
    <property type="match status" value="1"/>
</dbReference>
<dbReference type="Pfam" id="PF26425">
    <property type="entry name" value="PIN_halo"/>
    <property type="match status" value="1"/>
</dbReference>
<sequence>MSEEPDSDDIVLVDTNIFVAVGEPGTSKYQSLRKYAQQRHLVLLVPERVHEELSTMHVANRVQHAVDDGWAEIVDPPSPTHAEAVTAMDTVRREIARRSAKDEHEVEKADTVLAGLAIEYRHRRGDDVFVLTDDRVAAAAIRVAVRRQDHEDAIAVVTRSDILDSDDDLRLI</sequence>